<keyword evidence="6 11" id="KW-0812">Transmembrane</keyword>
<evidence type="ECO:0000259" key="12">
    <source>
        <dbReference type="PROSITE" id="PS50109"/>
    </source>
</evidence>
<dbReference type="EMBL" id="CP106856">
    <property type="protein sequence ID" value="UYB36374.1"/>
    <property type="molecule type" value="Genomic_DNA"/>
</dbReference>
<dbReference type="Proteomes" id="UP001063368">
    <property type="component" value="Chromosome"/>
</dbReference>
<dbReference type="PROSITE" id="PS50885">
    <property type="entry name" value="HAMP"/>
    <property type="match status" value="1"/>
</dbReference>
<dbReference type="SUPFAM" id="SSF158472">
    <property type="entry name" value="HAMP domain-like"/>
    <property type="match status" value="1"/>
</dbReference>
<evidence type="ECO:0000256" key="7">
    <source>
        <dbReference type="ARBA" id="ARBA00022777"/>
    </source>
</evidence>
<dbReference type="Gene3D" id="3.30.565.10">
    <property type="entry name" value="Histidine kinase-like ATPase, C-terminal domain"/>
    <property type="match status" value="1"/>
</dbReference>
<evidence type="ECO:0000256" key="5">
    <source>
        <dbReference type="ARBA" id="ARBA00022679"/>
    </source>
</evidence>
<name>A0ABY6FUI2_9MICC</name>
<dbReference type="SMART" id="SM00387">
    <property type="entry name" value="HATPase_c"/>
    <property type="match status" value="1"/>
</dbReference>
<feature type="domain" description="HAMP" evidence="13">
    <location>
        <begin position="93"/>
        <end position="146"/>
    </location>
</feature>
<feature type="domain" description="Histidine kinase" evidence="12">
    <location>
        <begin position="154"/>
        <end position="366"/>
    </location>
</feature>
<evidence type="ECO:0000259" key="13">
    <source>
        <dbReference type="PROSITE" id="PS50885"/>
    </source>
</evidence>
<evidence type="ECO:0000313" key="15">
    <source>
        <dbReference type="Proteomes" id="UP001063368"/>
    </source>
</evidence>
<dbReference type="Pfam" id="PF00512">
    <property type="entry name" value="HisKA"/>
    <property type="match status" value="1"/>
</dbReference>
<gene>
    <name evidence="14" type="ORF">N9A08_01400</name>
</gene>
<dbReference type="PANTHER" id="PTHR45436:SF5">
    <property type="entry name" value="SENSOR HISTIDINE KINASE TRCS"/>
    <property type="match status" value="1"/>
</dbReference>
<dbReference type="EC" id="2.7.13.3" evidence="3"/>
<evidence type="ECO:0000256" key="4">
    <source>
        <dbReference type="ARBA" id="ARBA00022553"/>
    </source>
</evidence>
<dbReference type="RefSeq" id="WP_263128063.1">
    <property type="nucleotide sequence ID" value="NZ_CP106856.1"/>
</dbReference>
<evidence type="ECO:0000256" key="11">
    <source>
        <dbReference type="SAM" id="Phobius"/>
    </source>
</evidence>
<evidence type="ECO:0000256" key="9">
    <source>
        <dbReference type="ARBA" id="ARBA00023012"/>
    </source>
</evidence>
<evidence type="ECO:0000256" key="6">
    <source>
        <dbReference type="ARBA" id="ARBA00022692"/>
    </source>
</evidence>
<dbReference type="InterPro" id="IPR036097">
    <property type="entry name" value="HisK_dim/P_sf"/>
</dbReference>
<dbReference type="SUPFAM" id="SSF47384">
    <property type="entry name" value="Homodimeric domain of signal transducing histidine kinase"/>
    <property type="match status" value="1"/>
</dbReference>
<evidence type="ECO:0000256" key="10">
    <source>
        <dbReference type="ARBA" id="ARBA00023136"/>
    </source>
</evidence>
<keyword evidence="15" id="KW-1185">Reference proteome</keyword>
<evidence type="ECO:0000256" key="1">
    <source>
        <dbReference type="ARBA" id="ARBA00000085"/>
    </source>
</evidence>
<dbReference type="Gene3D" id="6.10.340.10">
    <property type="match status" value="1"/>
</dbReference>
<dbReference type="SMART" id="SM00388">
    <property type="entry name" value="HisKA"/>
    <property type="match status" value="1"/>
</dbReference>
<keyword evidence="9" id="KW-0902">Two-component regulatory system</keyword>
<dbReference type="PANTHER" id="PTHR45436">
    <property type="entry name" value="SENSOR HISTIDINE KINASE YKOH"/>
    <property type="match status" value="1"/>
</dbReference>
<dbReference type="SMART" id="SM00304">
    <property type="entry name" value="HAMP"/>
    <property type="match status" value="1"/>
</dbReference>
<dbReference type="GO" id="GO:0016301">
    <property type="term" value="F:kinase activity"/>
    <property type="evidence" value="ECO:0007669"/>
    <property type="project" value="UniProtKB-KW"/>
</dbReference>
<comment type="catalytic activity">
    <reaction evidence="1">
        <text>ATP + protein L-histidine = ADP + protein N-phospho-L-histidine.</text>
        <dbReference type="EC" id="2.7.13.3"/>
    </reaction>
</comment>
<dbReference type="Gene3D" id="1.10.287.130">
    <property type="match status" value="1"/>
</dbReference>
<protein>
    <recommendedName>
        <fullName evidence="3">histidine kinase</fullName>
        <ecNumber evidence="3">2.7.13.3</ecNumber>
    </recommendedName>
</protein>
<dbReference type="Pfam" id="PF00672">
    <property type="entry name" value="HAMP"/>
    <property type="match status" value="1"/>
</dbReference>
<dbReference type="InterPro" id="IPR005467">
    <property type="entry name" value="His_kinase_dom"/>
</dbReference>
<evidence type="ECO:0000313" key="14">
    <source>
        <dbReference type="EMBL" id="UYB36374.1"/>
    </source>
</evidence>
<dbReference type="Pfam" id="PF02518">
    <property type="entry name" value="HATPase_c"/>
    <property type="match status" value="1"/>
</dbReference>
<keyword evidence="7 14" id="KW-0418">Kinase</keyword>
<dbReference type="SUPFAM" id="SSF55874">
    <property type="entry name" value="ATPase domain of HSP90 chaperone/DNA topoisomerase II/histidine kinase"/>
    <property type="match status" value="1"/>
</dbReference>
<keyword evidence="5" id="KW-0808">Transferase</keyword>
<dbReference type="InterPro" id="IPR036890">
    <property type="entry name" value="HATPase_C_sf"/>
</dbReference>
<proteinExistence type="predicted"/>
<sequence length="368" mass="39765">MRRKWGLSVRTKLALSYAGLVLVAGALLLAVVWYFLLRYVPMRAAIIPSGDPSVNNLFIPGRDDLWDAFAPRAGGALVFLLILGLAGGWLLAGRMLAPLRQIQAATHTAMDGTLSHRVALKGRRDEFRDLADSFDEMLERLEAHVAEQRRFAANASHELRTPLAISQTLLEVGRNDPDRNVDDLLDRLHTVNVRAIDLTEALLMLSRAEQKSFTSEPVDLSLLLDEAAETLLPLAEKRGVTVRTYGRVASAVGSRALMLQLTTNLLHNAVIHNLPENGLVWARTESTPGNVELIVENTGETLAPELVSTLTEPFQRGTDRVRSDHAGAGLGLAIVKSIVQAHSGTLTVTARPDGGLRVSAVLPGGAAG</sequence>
<dbReference type="PRINTS" id="PR00344">
    <property type="entry name" value="BCTRLSENSOR"/>
</dbReference>
<dbReference type="InterPro" id="IPR003594">
    <property type="entry name" value="HATPase_dom"/>
</dbReference>
<keyword evidence="8 11" id="KW-1133">Transmembrane helix</keyword>
<keyword evidence="4" id="KW-0597">Phosphoprotein</keyword>
<dbReference type="InterPro" id="IPR004358">
    <property type="entry name" value="Sig_transdc_His_kin-like_C"/>
</dbReference>
<accession>A0ABY6FUI2</accession>
<evidence type="ECO:0000256" key="3">
    <source>
        <dbReference type="ARBA" id="ARBA00012438"/>
    </source>
</evidence>
<organism evidence="14 15">
    <name type="scientific">Arthrobacter koreensis</name>
    <dbReference type="NCBI Taxonomy" id="199136"/>
    <lineage>
        <taxon>Bacteria</taxon>
        <taxon>Bacillati</taxon>
        <taxon>Actinomycetota</taxon>
        <taxon>Actinomycetes</taxon>
        <taxon>Micrococcales</taxon>
        <taxon>Micrococcaceae</taxon>
        <taxon>Arthrobacter</taxon>
    </lineage>
</organism>
<evidence type="ECO:0000256" key="2">
    <source>
        <dbReference type="ARBA" id="ARBA00004236"/>
    </source>
</evidence>
<comment type="subcellular location">
    <subcellularLocation>
        <location evidence="2">Cell membrane</location>
    </subcellularLocation>
</comment>
<dbReference type="InterPro" id="IPR003660">
    <property type="entry name" value="HAMP_dom"/>
</dbReference>
<dbReference type="PROSITE" id="PS50109">
    <property type="entry name" value="HIS_KIN"/>
    <property type="match status" value="1"/>
</dbReference>
<feature type="transmembrane region" description="Helical" evidence="11">
    <location>
        <begin position="73"/>
        <end position="92"/>
    </location>
</feature>
<dbReference type="InterPro" id="IPR050428">
    <property type="entry name" value="TCS_sensor_his_kinase"/>
</dbReference>
<keyword evidence="10 11" id="KW-0472">Membrane</keyword>
<feature type="transmembrane region" description="Helical" evidence="11">
    <location>
        <begin position="12"/>
        <end position="36"/>
    </location>
</feature>
<evidence type="ECO:0000256" key="8">
    <source>
        <dbReference type="ARBA" id="ARBA00022989"/>
    </source>
</evidence>
<reference evidence="14" key="1">
    <citation type="submission" date="2022-09" db="EMBL/GenBank/DDBJ databases">
        <authorList>
            <person name="Li D."/>
            <person name="Cheng J."/>
            <person name="Li Y."/>
        </authorList>
    </citation>
    <scope>NUCLEOTIDE SEQUENCE</scope>
    <source>
        <strain evidence="14">DL</strain>
    </source>
</reference>
<dbReference type="CDD" id="cd06225">
    <property type="entry name" value="HAMP"/>
    <property type="match status" value="1"/>
</dbReference>
<dbReference type="CDD" id="cd00082">
    <property type="entry name" value="HisKA"/>
    <property type="match status" value="1"/>
</dbReference>
<dbReference type="InterPro" id="IPR003661">
    <property type="entry name" value="HisK_dim/P_dom"/>
</dbReference>